<dbReference type="EMBL" id="CP020330">
    <property type="protein sequence ID" value="AQZ52433.1"/>
    <property type="molecule type" value="Genomic_DNA"/>
</dbReference>
<evidence type="ECO:0000313" key="2">
    <source>
        <dbReference type="Proteomes" id="UP000191135"/>
    </source>
</evidence>
<proteinExistence type="predicted"/>
<dbReference type="STRING" id="1122214.Mame_03118"/>
<gene>
    <name evidence="1" type="ORF">Mame_03118</name>
</gene>
<sequence length="212" mass="23081">MRSIEEIEALLEEALDGSARGRLVARGEARAIIRRNGVLPADAPQFSATIEADLGDHGFAILDAALELRSLDRSHALVRPAFQTAAKIMEALVRNGDPERTDRGFLRTVAGASYHLGSYAAVAFSLFPRSELPGLNVSPAEACLISLILRDFDSLLGISRRWLLNPDNSDLTMADQMQEGIATQSDVYAVAITSGMMRGLALYEFALKCEFR</sequence>
<organism evidence="1 2">
    <name type="scientific">Martelella mediterranea DSM 17316</name>
    <dbReference type="NCBI Taxonomy" id="1122214"/>
    <lineage>
        <taxon>Bacteria</taxon>
        <taxon>Pseudomonadati</taxon>
        <taxon>Pseudomonadota</taxon>
        <taxon>Alphaproteobacteria</taxon>
        <taxon>Hyphomicrobiales</taxon>
        <taxon>Aurantimonadaceae</taxon>
        <taxon>Martelella</taxon>
    </lineage>
</organism>
<accession>A0A1U9Z401</accession>
<reference evidence="1 2" key="1">
    <citation type="submission" date="2017-03" db="EMBL/GenBank/DDBJ databases">
        <title>Foreign affairs: Plasmid Transfer between Roseobacters and Rhizobia.</title>
        <authorList>
            <person name="Bartling P."/>
            <person name="Bunk B."/>
            <person name="Overmann J."/>
            <person name="Brinkmann H."/>
            <person name="Petersen J."/>
        </authorList>
    </citation>
    <scope>NUCLEOTIDE SEQUENCE [LARGE SCALE GENOMIC DNA]</scope>
    <source>
        <strain evidence="1 2">MACL11</strain>
    </source>
</reference>
<dbReference type="Proteomes" id="UP000191135">
    <property type="component" value="Chromosome"/>
</dbReference>
<protein>
    <submittedName>
        <fullName evidence="1">Uncharacterized protein</fullName>
    </submittedName>
</protein>
<name>A0A1U9Z401_9HYPH</name>
<dbReference type="AlphaFoldDB" id="A0A1U9Z401"/>
<evidence type="ECO:0000313" key="1">
    <source>
        <dbReference type="EMBL" id="AQZ52433.1"/>
    </source>
</evidence>
<dbReference type="OrthoDB" id="9815222at2"/>
<keyword evidence="2" id="KW-1185">Reference proteome</keyword>
<dbReference type="RefSeq" id="WP_018067855.1">
    <property type="nucleotide sequence ID" value="NZ_AQWH01000064.1"/>
</dbReference>
<dbReference type="KEGG" id="mmed:Mame_03118"/>